<dbReference type="PANTHER" id="PTHR15954">
    <property type="entry name" value="VACUOLAR PROTEIN SORTING-ASSOCIATED PROTEIN 51 HOMOLOG"/>
    <property type="match status" value="1"/>
</dbReference>
<dbReference type="GO" id="GO:0007030">
    <property type="term" value="P:Golgi organization"/>
    <property type="evidence" value="ECO:0007669"/>
    <property type="project" value="UniProtKB-UniRule"/>
</dbReference>
<dbReference type="GO" id="GO:0005829">
    <property type="term" value="C:cytosol"/>
    <property type="evidence" value="ECO:0007669"/>
    <property type="project" value="GOC"/>
</dbReference>
<dbReference type="AlphaFoldDB" id="A0AAW1HSA9"/>
<dbReference type="Pfam" id="PF08700">
    <property type="entry name" value="VPS51_Exo84_N"/>
    <property type="match status" value="1"/>
</dbReference>
<evidence type="ECO:0000256" key="3">
    <source>
        <dbReference type="RuleBase" id="RU368010"/>
    </source>
</evidence>
<comment type="caution">
    <text evidence="4">The sequence shown here is derived from an EMBL/GenBank/DDBJ whole genome shotgun (WGS) entry which is preliminary data.</text>
</comment>
<dbReference type="PANTHER" id="PTHR15954:SF4">
    <property type="entry name" value="VACUOLAR PROTEIN SORTING-ASSOCIATED PROTEIN 51 HOMOLOG"/>
    <property type="match status" value="1"/>
</dbReference>
<protein>
    <recommendedName>
        <fullName evidence="2 3">Vacuolar protein sorting-associated protein 51 homolog</fullName>
    </recommendedName>
</protein>
<dbReference type="InterPro" id="IPR014812">
    <property type="entry name" value="Vps51"/>
</dbReference>
<comment type="similarity">
    <text evidence="1 3">Belongs to the VPS51 family.</text>
</comment>
<accession>A0AAW1HSA9</accession>
<dbReference type="EMBL" id="JASPKY010001031">
    <property type="protein sequence ID" value="KAK9679388.1"/>
    <property type="molecule type" value="Genomic_DNA"/>
</dbReference>
<dbReference type="Proteomes" id="UP001458880">
    <property type="component" value="Unassembled WGS sequence"/>
</dbReference>
<evidence type="ECO:0000256" key="1">
    <source>
        <dbReference type="ARBA" id="ARBA00006080"/>
    </source>
</evidence>
<keyword evidence="3" id="KW-0333">Golgi apparatus</keyword>
<keyword evidence="3" id="KW-0813">Transport</keyword>
<keyword evidence="5" id="KW-1185">Reference proteome</keyword>
<dbReference type="GO" id="GO:0032456">
    <property type="term" value="P:endocytic recycling"/>
    <property type="evidence" value="ECO:0007669"/>
    <property type="project" value="TreeGrafter"/>
</dbReference>
<sequence length="761" mass="87747">MEDKKTNSLDINGLNFNPNMYLEKLFKECSLRQIMDHEAEVVKDTQTLHSDMQTLVYENYNKFISATDTIRKMKTDFKKMETEMDLLAMNMESITSFSDQISSTLQGTRQQISKLSGVHILLKRLQFLFKLPSTLKARMEEKKYSQAVQDYIHAQRVLQQYGNMASFKGIQSDCDVILKELKLELRSTFSNLDATAKQLAESVDLLLQLEEPPKELCMEFLTCAEKRLSEQLVMLRDQSEQRDITEFVDLGCTGFLSDLCLVVASFHDMFINRINTGDIESSEVFENFAAKELNSFILQNMRKYFELVQNKVDVEQDVGDTSVLVKALDRFYRRLQAMNTLCRNIDFSEKGIDIIIKAGRKQCKIHLNLLKMHFSESLMKVRQALSTPKLITQEESNKNLNELLNSLVMTIIEKIKGVLQDLVVFIQPDINFAQKSQFRDSFCIDNVREGLIVCFIHHLTAAARNYCSSSILDLKVPPTLLLLISKFCLDFQNGNVHYLLTKTDQLFDINPKECTALTVESEINTSMQESAQELLNYYVRMQGLTVSQESAQELLNYYVRMQGLTVSQMLRKSVETRDWLHTIEPRTVRAVMKRVVEDIAAIDSTVALLYEDQGTTTEHSSDSSRKTHSILVSRHQYRSNWSSYTPNHLDSTLVSNMHKLFSERIEIFSTIEFNKVSILTGIIKISLKTFMECVRLKTYSKYGLQQIQVDTHYLQLYLWRFVADENLVHFLLDEILGSAVHRCLEPLLMEPSVVDIICERG</sequence>
<reference evidence="4 5" key="1">
    <citation type="journal article" date="2024" name="BMC Genomics">
        <title>De novo assembly and annotation of Popillia japonica's genome with initial clues to its potential as an invasive pest.</title>
        <authorList>
            <person name="Cucini C."/>
            <person name="Boschi S."/>
            <person name="Funari R."/>
            <person name="Cardaioli E."/>
            <person name="Iannotti N."/>
            <person name="Marturano G."/>
            <person name="Paoli F."/>
            <person name="Bruttini M."/>
            <person name="Carapelli A."/>
            <person name="Frati F."/>
            <person name="Nardi F."/>
        </authorList>
    </citation>
    <scope>NUCLEOTIDE SEQUENCE [LARGE SCALE GENOMIC DNA]</scope>
    <source>
        <strain evidence="4">DMR45628</strain>
    </source>
</reference>
<dbReference type="GO" id="GO:0042147">
    <property type="term" value="P:retrograde transport, endosome to Golgi"/>
    <property type="evidence" value="ECO:0007669"/>
    <property type="project" value="UniProtKB-UniRule"/>
</dbReference>
<keyword evidence="3" id="KW-0445">Lipid transport</keyword>
<gene>
    <name evidence="4" type="ORF">QE152_g40069</name>
</gene>
<dbReference type="GO" id="GO:0007041">
    <property type="term" value="P:lysosomal transport"/>
    <property type="evidence" value="ECO:0007669"/>
    <property type="project" value="TreeGrafter"/>
</dbReference>
<proteinExistence type="inferred from homology"/>
<keyword evidence="3" id="KW-0653">Protein transport</keyword>
<dbReference type="GO" id="GO:1990745">
    <property type="term" value="C:EARP complex"/>
    <property type="evidence" value="ECO:0007669"/>
    <property type="project" value="TreeGrafter"/>
</dbReference>
<evidence type="ECO:0000313" key="5">
    <source>
        <dbReference type="Proteomes" id="UP001458880"/>
    </source>
</evidence>
<comment type="function">
    <text evidence="3">Acts as component of the GARP complex that is involved in retrograde transport from early and late endosomes to the trans-Golgi network (TGN).</text>
</comment>
<evidence type="ECO:0000256" key="2">
    <source>
        <dbReference type="ARBA" id="ARBA00016122"/>
    </source>
</evidence>
<dbReference type="GO" id="GO:0006869">
    <property type="term" value="P:lipid transport"/>
    <property type="evidence" value="ECO:0007669"/>
    <property type="project" value="UniProtKB-UniRule"/>
</dbReference>
<organism evidence="4 5">
    <name type="scientific">Popillia japonica</name>
    <name type="common">Japanese beetle</name>
    <dbReference type="NCBI Taxonomy" id="7064"/>
    <lineage>
        <taxon>Eukaryota</taxon>
        <taxon>Metazoa</taxon>
        <taxon>Ecdysozoa</taxon>
        <taxon>Arthropoda</taxon>
        <taxon>Hexapoda</taxon>
        <taxon>Insecta</taxon>
        <taxon>Pterygota</taxon>
        <taxon>Neoptera</taxon>
        <taxon>Endopterygota</taxon>
        <taxon>Coleoptera</taxon>
        <taxon>Polyphaga</taxon>
        <taxon>Scarabaeiformia</taxon>
        <taxon>Scarabaeidae</taxon>
        <taxon>Rutelinae</taxon>
        <taxon>Popillia</taxon>
    </lineage>
</organism>
<dbReference type="GO" id="GO:0000938">
    <property type="term" value="C:GARP complex"/>
    <property type="evidence" value="ECO:0007669"/>
    <property type="project" value="UniProtKB-UniRule"/>
</dbReference>
<dbReference type="GO" id="GO:0015031">
    <property type="term" value="P:protein transport"/>
    <property type="evidence" value="ECO:0007669"/>
    <property type="project" value="UniProtKB-UniRule"/>
</dbReference>
<comment type="subunit">
    <text evidence="3">Component of the Golgi-associated retrograde protein (GARP) complex.</text>
</comment>
<comment type="subcellular location">
    <subcellularLocation>
        <location evidence="3">Golgi apparatus</location>
        <location evidence="3">trans-Golgi network</location>
    </subcellularLocation>
</comment>
<dbReference type="GO" id="GO:0016020">
    <property type="term" value="C:membrane"/>
    <property type="evidence" value="ECO:0007669"/>
    <property type="project" value="TreeGrafter"/>
</dbReference>
<evidence type="ECO:0000313" key="4">
    <source>
        <dbReference type="EMBL" id="KAK9679388.1"/>
    </source>
</evidence>
<name>A0AAW1HSA9_POPJA</name>
<dbReference type="GO" id="GO:0048193">
    <property type="term" value="P:Golgi vesicle transport"/>
    <property type="evidence" value="ECO:0007669"/>
    <property type="project" value="TreeGrafter"/>
</dbReference>